<dbReference type="GO" id="GO:0005975">
    <property type="term" value="P:carbohydrate metabolic process"/>
    <property type="evidence" value="ECO:0007669"/>
    <property type="project" value="InterPro"/>
</dbReference>
<keyword evidence="1" id="KW-0479">Metal-binding</keyword>
<dbReference type="GO" id="GO:0016857">
    <property type="term" value="F:racemase and epimerase activity, acting on carbohydrates and derivatives"/>
    <property type="evidence" value="ECO:0007669"/>
    <property type="project" value="InterPro"/>
</dbReference>
<dbReference type="Proteomes" id="UP000469440">
    <property type="component" value="Unassembled WGS sequence"/>
</dbReference>
<dbReference type="InterPro" id="IPR000056">
    <property type="entry name" value="Ribul_P_3_epim-like"/>
</dbReference>
<evidence type="ECO:0000313" key="3">
    <source>
        <dbReference type="EMBL" id="MVB11512.1"/>
    </source>
</evidence>
<evidence type="ECO:0000313" key="4">
    <source>
        <dbReference type="Proteomes" id="UP000469440"/>
    </source>
</evidence>
<dbReference type="SUPFAM" id="SSF51366">
    <property type="entry name" value="Ribulose-phoshate binding barrel"/>
    <property type="match status" value="1"/>
</dbReference>
<dbReference type="NCBIfam" id="NF007266">
    <property type="entry name" value="PRK09722.1"/>
    <property type="match status" value="1"/>
</dbReference>
<comment type="caution">
    <text evidence="3">The sequence shown here is derived from an EMBL/GenBank/DDBJ whole genome shotgun (WGS) entry which is preliminary data.</text>
</comment>
<sequence length="235" mass="26125">MKPLFNPSLMCMNFLDIKKQIETLNTRADMLHFDLMDGHFVKNITLSPDLAKTIAPLCAIPMDFHLMCTDPADYLSPLAEAVASMNKKGIQSYFSPHAEVINGRGFRLMEAIRAAGFKTGIAVNPETPLSMIQSYLHKLDKITFMSVDPGFAGQPFIPEVLDKIREAKRIKESDAQKYHYILEIDGSCNKNTFKTLADAGVESFIVGSSGLFRNDPDLTKAWDILTEQFDGAVNG</sequence>
<dbReference type="CDD" id="cd00429">
    <property type="entry name" value="RPE"/>
    <property type="match status" value="1"/>
</dbReference>
<organism evidence="3 4">
    <name type="scientific">Caproicibacter fermentans</name>
    <dbReference type="NCBI Taxonomy" id="2576756"/>
    <lineage>
        <taxon>Bacteria</taxon>
        <taxon>Bacillati</taxon>
        <taxon>Bacillota</taxon>
        <taxon>Clostridia</taxon>
        <taxon>Eubacteriales</taxon>
        <taxon>Acutalibacteraceae</taxon>
        <taxon>Caproicibacter</taxon>
    </lineage>
</organism>
<dbReference type="Gene3D" id="3.20.20.70">
    <property type="entry name" value="Aldolase class I"/>
    <property type="match status" value="1"/>
</dbReference>
<evidence type="ECO:0000256" key="2">
    <source>
        <dbReference type="ARBA" id="ARBA00023235"/>
    </source>
</evidence>
<protein>
    <submittedName>
        <fullName evidence="3">D-allulose-6-phosphate 3-epimerase</fullName>
        <ecNumber evidence="3">5.1.3.-</ecNumber>
    </submittedName>
</protein>
<dbReference type="EC" id="5.1.3.-" evidence="3"/>
<dbReference type="EMBL" id="VWXL01000058">
    <property type="protein sequence ID" value="MVB11512.1"/>
    <property type="molecule type" value="Genomic_DNA"/>
</dbReference>
<dbReference type="InterPro" id="IPR011060">
    <property type="entry name" value="RibuloseP-bd_barrel"/>
</dbReference>
<proteinExistence type="predicted"/>
<dbReference type="RefSeq" id="WP_066643833.1">
    <property type="nucleotide sequence ID" value="NZ_VWXL01000058.1"/>
</dbReference>
<reference evidence="3 4" key="1">
    <citation type="submission" date="2019-09" db="EMBL/GenBank/DDBJ databases">
        <title>Genome sequence of Clostridium sp. EA1.</title>
        <authorList>
            <person name="Poehlein A."/>
            <person name="Bengelsdorf F.R."/>
            <person name="Daniel R."/>
        </authorList>
    </citation>
    <scope>NUCLEOTIDE SEQUENCE [LARGE SCALE GENOMIC DNA]</scope>
    <source>
        <strain evidence="3 4">EA1</strain>
    </source>
</reference>
<keyword evidence="4" id="KW-1185">Reference proteome</keyword>
<evidence type="ECO:0000256" key="1">
    <source>
        <dbReference type="ARBA" id="ARBA00022723"/>
    </source>
</evidence>
<keyword evidence="2 3" id="KW-0413">Isomerase</keyword>
<gene>
    <name evidence="3" type="primary">alsE</name>
    <name evidence="3" type="ORF">CAFE_22300</name>
</gene>
<dbReference type="OrthoDB" id="1645589at2"/>
<name>A0A6N8I0G8_9FIRM</name>
<dbReference type="InterPro" id="IPR013785">
    <property type="entry name" value="Aldolase_TIM"/>
</dbReference>
<dbReference type="GO" id="GO:0046872">
    <property type="term" value="F:metal ion binding"/>
    <property type="evidence" value="ECO:0007669"/>
    <property type="project" value="UniProtKB-KW"/>
</dbReference>
<dbReference type="AlphaFoldDB" id="A0A6N8I0G8"/>
<dbReference type="PANTHER" id="PTHR11749">
    <property type="entry name" value="RIBULOSE-5-PHOSPHATE-3-EPIMERASE"/>
    <property type="match status" value="1"/>
</dbReference>
<dbReference type="PROSITE" id="PS01085">
    <property type="entry name" value="RIBUL_P_3_EPIMER_1"/>
    <property type="match status" value="1"/>
</dbReference>
<dbReference type="Pfam" id="PF00834">
    <property type="entry name" value="Ribul_P_3_epim"/>
    <property type="match status" value="1"/>
</dbReference>
<accession>A0A6N8I0G8</accession>